<gene>
    <name evidence="2" type="ORF">UFOPK3001_01210</name>
</gene>
<evidence type="ECO:0000256" key="1">
    <source>
        <dbReference type="SAM" id="MobiDB-lite"/>
    </source>
</evidence>
<organism evidence="2">
    <name type="scientific">freshwater metagenome</name>
    <dbReference type="NCBI Taxonomy" id="449393"/>
    <lineage>
        <taxon>unclassified sequences</taxon>
        <taxon>metagenomes</taxon>
        <taxon>ecological metagenomes</taxon>
    </lineage>
</organism>
<name>A0A6J6Y7B7_9ZZZZ</name>
<dbReference type="EMBL" id="CAFAAJ010000068">
    <property type="protein sequence ID" value="CAB4805332.1"/>
    <property type="molecule type" value="Genomic_DNA"/>
</dbReference>
<sequence length="97" mass="10390">MNDPDNHEDDADGSEATGGSFDGSVDVDIEPGLGNKQISVFTRESACLDLVRVTLTGDIFGILATFRDGLHPLGCGPSTRLGYNVLDVRLRVLNPSW</sequence>
<dbReference type="AlphaFoldDB" id="A0A6J6Y7B7"/>
<protein>
    <submittedName>
        <fullName evidence="2">Unannotated protein</fullName>
    </submittedName>
</protein>
<proteinExistence type="predicted"/>
<evidence type="ECO:0000313" key="2">
    <source>
        <dbReference type="EMBL" id="CAB4805332.1"/>
    </source>
</evidence>
<reference evidence="2" key="1">
    <citation type="submission" date="2020-05" db="EMBL/GenBank/DDBJ databases">
        <authorList>
            <person name="Chiriac C."/>
            <person name="Salcher M."/>
            <person name="Ghai R."/>
            <person name="Kavagutti S V."/>
        </authorList>
    </citation>
    <scope>NUCLEOTIDE SEQUENCE</scope>
</reference>
<feature type="compositionally biased region" description="Acidic residues" evidence="1">
    <location>
        <begin position="1"/>
        <end position="13"/>
    </location>
</feature>
<feature type="region of interest" description="Disordered" evidence="1">
    <location>
        <begin position="1"/>
        <end position="25"/>
    </location>
</feature>
<accession>A0A6J6Y7B7</accession>